<name>A0A0F9HF25_9ZZZZ</name>
<comment type="caution">
    <text evidence="1">The sequence shown here is derived from an EMBL/GenBank/DDBJ whole genome shotgun (WGS) entry which is preliminary data.</text>
</comment>
<sequence>MSDLHHIYYNRRGEPITHEQQMEEWKQSDFDWDKMKRVARQEQDDIVVSTVFLGLNHQYGDGPPLIFETMIFGGEHDEKQWRYTTEAEALQGHEVAVTLAFGLTGDTSSE</sequence>
<reference evidence="1" key="1">
    <citation type="journal article" date="2015" name="Nature">
        <title>Complex archaea that bridge the gap between prokaryotes and eukaryotes.</title>
        <authorList>
            <person name="Spang A."/>
            <person name="Saw J.H."/>
            <person name="Jorgensen S.L."/>
            <person name="Zaremba-Niedzwiedzka K."/>
            <person name="Martijn J."/>
            <person name="Lind A.E."/>
            <person name="van Eijk R."/>
            <person name="Schleper C."/>
            <person name="Guy L."/>
            <person name="Ettema T.J."/>
        </authorList>
    </citation>
    <scope>NUCLEOTIDE SEQUENCE</scope>
</reference>
<protein>
    <submittedName>
        <fullName evidence="1">Uncharacterized protein</fullName>
    </submittedName>
</protein>
<accession>A0A0F9HF25</accession>
<proteinExistence type="predicted"/>
<dbReference type="AlphaFoldDB" id="A0A0F9HF25"/>
<gene>
    <name evidence="1" type="ORF">LCGC14_2006310</name>
</gene>
<evidence type="ECO:0000313" key="1">
    <source>
        <dbReference type="EMBL" id="KKL80285.1"/>
    </source>
</evidence>
<organism evidence="1">
    <name type="scientific">marine sediment metagenome</name>
    <dbReference type="NCBI Taxonomy" id="412755"/>
    <lineage>
        <taxon>unclassified sequences</taxon>
        <taxon>metagenomes</taxon>
        <taxon>ecological metagenomes</taxon>
    </lineage>
</organism>
<dbReference type="EMBL" id="LAZR01022900">
    <property type="protein sequence ID" value="KKL80285.1"/>
    <property type="molecule type" value="Genomic_DNA"/>
</dbReference>